<dbReference type="Proteomes" id="UP000095210">
    <property type="component" value="Chromosome"/>
</dbReference>
<dbReference type="RefSeq" id="WP_069851822.1">
    <property type="nucleotide sequence ID" value="NZ_CP014859.1"/>
</dbReference>
<dbReference type="CDD" id="cd04301">
    <property type="entry name" value="NAT_SF"/>
    <property type="match status" value="1"/>
</dbReference>
<dbReference type="SUPFAM" id="SSF55729">
    <property type="entry name" value="Acyl-CoA N-acyltransferases (Nat)"/>
    <property type="match status" value="1"/>
</dbReference>
<dbReference type="EMBL" id="CP014859">
    <property type="protein sequence ID" value="AOS65292.1"/>
    <property type="molecule type" value="Genomic_DNA"/>
</dbReference>
<keyword evidence="5" id="KW-1185">Reference proteome</keyword>
<evidence type="ECO:0000256" key="1">
    <source>
        <dbReference type="ARBA" id="ARBA00022679"/>
    </source>
</evidence>
<name>A0AAC9HTA8_9PSEU</name>
<sequence>MDLRITPFDHPDSERLIAEVQQEYVQRYGDEDATPVAPEQFAPPHGLFVIGYLDGRPVATGGWRRVVVGEDGMDDGHLRTGDVELKRMYVAEGFRGRGLARRTLAFLEQAAADAGYRRIILETGDAQPEAVALYGSSGYHPLPKYGHYRDDVRSLCFGKVLDAVATPGPAAGETAIAEAVRN</sequence>
<dbReference type="KEGG" id="ahm:TL08_22550"/>
<dbReference type="PROSITE" id="PS51186">
    <property type="entry name" value="GNAT"/>
    <property type="match status" value="1"/>
</dbReference>
<feature type="domain" description="N-acetyltransferase" evidence="3">
    <location>
        <begin position="3"/>
        <end position="162"/>
    </location>
</feature>
<accession>A0AAC9HTA8</accession>
<dbReference type="AlphaFoldDB" id="A0AAC9HTA8"/>
<dbReference type="PANTHER" id="PTHR43877:SF2">
    <property type="entry name" value="AMINOALKYLPHOSPHONATE N-ACETYLTRANSFERASE-RELATED"/>
    <property type="match status" value="1"/>
</dbReference>
<evidence type="ECO:0000259" key="3">
    <source>
        <dbReference type="PROSITE" id="PS51186"/>
    </source>
</evidence>
<dbReference type="InterPro" id="IPR016181">
    <property type="entry name" value="Acyl_CoA_acyltransferase"/>
</dbReference>
<evidence type="ECO:0000313" key="4">
    <source>
        <dbReference type="EMBL" id="AOS65292.1"/>
    </source>
</evidence>
<dbReference type="InterPro" id="IPR050832">
    <property type="entry name" value="Bact_Acetyltransf"/>
</dbReference>
<protein>
    <submittedName>
        <fullName evidence="4">Acetyltransferase (GNAT) family protein</fullName>
    </submittedName>
</protein>
<dbReference type="GO" id="GO:0016747">
    <property type="term" value="F:acyltransferase activity, transferring groups other than amino-acyl groups"/>
    <property type="evidence" value="ECO:0007669"/>
    <property type="project" value="InterPro"/>
</dbReference>
<evidence type="ECO:0000256" key="2">
    <source>
        <dbReference type="ARBA" id="ARBA00023315"/>
    </source>
</evidence>
<evidence type="ECO:0000313" key="5">
    <source>
        <dbReference type="Proteomes" id="UP000095210"/>
    </source>
</evidence>
<dbReference type="Pfam" id="PF00583">
    <property type="entry name" value="Acetyltransf_1"/>
    <property type="match status" value="1"/>
</dbReference>
<dbReference type="PANTHER" id="PTHR43877">
    <property type="entry name" value="AMINOALKYLPHOSPHONATE N-ACETYLTRANSFERASE-RELATED-RELATED"/>
    <property type="match status" value="1"/>
</dbReference>
<dbReference type="Gene3D" id="3.40.630.30">
    <property type="match status" value="1"/>
</dbReference>
<dbReference type="InterPro" id="IPR000182">
    <property type="entry name" value="GNAT_dom"/>
</dbReference>
<organism evidence="4 5">
    <name type="scientific">Actinoalloteichus hymeniacidonis</name>
    <dbReference type="NCBI Taxonomy" id="340345"/>
    <lineage>
        <taxon>Bacteria</taxon>
        <taxon>Bacillati</taxon>
        <taxon>Actinomycetota</taxon>
        <taxon>Actinomycetes</taxon>
        <taxon>Pseudonocardiales</taxon>
        <taxon>Pseudonocardiaceae</taxon>
        <taxon>Actinoalloteichus</taxon>
    </lineage>
</organism>
<gene>
    <name evidence="4" type="ORF">TL08_22550</name>
</gene>
<keyword evidence="2" id="KW-0012">Acyltransferase</keyword>
<proteinExistence type="predicted"/>
<reference evidence="5" key="1">
    <citation type="submission" date="2016-03" db="EMBL/GenBank/DDBJ databases">
        <title>Complete genome sequence of the type strain Actinoalloteichus hymeniacidonis DSM 45092.</title>
        <authorList>
            <person name="Schaffert L."/>
            <person name="Albersmeier A."/>
            <person name="Winkler A."/>
            <person name="Kalinowski J."/>
            <person name="Zotchev S."/>
            <person name="Ruckert C."/>
        </authorList>
    </citation>
    <scope>NUCLEOTIDE SEQUENCE [LARGE SCALE GENOMIC DNA]</scope>
    <source>
        <strain evidence="5">HPA177(T) (DSM 45092(T))</strain>
    </source>
</reference>
<keyword evidence="1" id="KW-0808">Transferase</keyword>